<dbReference type="CDD" id="cd12117">
    <property type="entry name" value="A_NRPS_Srf_like"/>
    <property type="match status" value="1"/>
</dbReference>
<dbReference type="Gene3D" id="3.30.300.30">
    <property type="match status" value="1"/>
</dbReference>
<evidence type="ECO:0000256" key="1">
    <source>
        <dbReference type="ARBA" id="ARBA00001957"/>
    </source>
</evidence>
<dbReference type="Pfam" id="PF13193">
    <property type="entry name" value="AMP-binding_C"/>
    <property type="match status" value="1"/>
</dbReference>
<dbReference type="GO" id="GO:0003824">
    <property type="term" value="F:catalytic activity"/>
    <property type="evidence" value="ECO:0007669"/>
    <property type="project" value="InterPro"/>
</dbReference>
<dbReference type="Gene3D" id="2.30.38.10">
    <property type="entry name" value="Luciferase, Domain 3"/>
    <property type="match status" value="1"/>
</dbReference>
<dbReference type="GO" id="GO:0044550">
    <property type="term" value="P:secondary metabolite biosynthetic process"/>
    <property type="evidence" value="ECO:0007669"/>
    <property type="project" value="TreeGrafter"/>
</dbReference>
<evidence type="ECO:0000259" key="5">
    <source>
        <dbReference type="PROSITE" id="PS50075"/>
    </source>
</evidence>
<dbReference type="InterPro" id="IPR023213">
    <property type="entry name" value="CAT-like_dom_sf"/>
</dbReference>
<dbReference type="PANTHER" id="PTHR45527:SF1">
    <property type="entry name" value="FATTY ACID SYNTHASE"/>
    <property type="match status" value="1"/>
</dbReference>
<dbReference type="Gene3D" id="1.10.1200.10">
    <property type="entry name" value="ACP-like"/>
    <property type="match status" value="2"/>
</dbReference>
<feature type="domain" description="Carrier" evidence="5">
    <location>
        <begin position="1454"/>
        <end position="1529"/>
    </location>
</feature>
<evidence type="ECO:0000256" key="2">
    <source>
        <dbReference type="ARBA" id="ARBA00022450"/>
    </source>
</evidence>
<dbReference type="NCBIfam" id="TIGR01733">
    <property type="entry name" value="AA-adenyl-dom"/>
    <property type="match status" value="1"/>
</dbReference>
<dbReference type="OrthoDB" id="2378856at2"/>
<dbReference type="InterPro" id="IPR020806">
    <property type="entry name" value="PKS_PP-bd"/>
</dbReference>
<feature type="domain" description="Carrier" evidence="5">
    <location>
        <begin position="931"/>
        <end position="1006"/>
    </location>
</feature>
<dbReference type="InterPro" id="IPR025110">
    <property type="entry name" value="AMP-bd_C"/>
</dbReference>
<dbReference type="Gene3D" id="3.40.50.980">
    <property type="match status" value="2"/>
</dbReference>
<accession>A0A7Z0WSA1</accession>
<dbReference type="InterPro" id="IPR020845">
    <property type="entry name" value="AMP-binding_CS"/>
</dbReference>
<feature type="region of interest" description="Disordered" evidence="4">
    <location>
        <begin position="204"/>
        <end position="224"/>
    </location>
</feature>
<dbReference type="Proteomes" id="UP000185696">
    <property type="component" value="Unassembled WGS sequence"/>
</dbReference>
<dbReference type="SUPFAM" id="SSF52777">
    <property type="entry name" value="CoA-dependent acyltransferases"/>
    <property type="match status" value="4"/>
</dbReference>
<dbReference type="Gene3D" id="3.30.559.10">
    <property type="entry name" value="Chloramphenicol acetyltransferase-like domain"/>
    <property type="match status" value="2"/>
</dbReference>
<dbReference type="Pfam" id="PF00550">
    <property type="entry name" value="PP-binding"/>
    <property type="match status" value="2"/>
</dbReference>
<dbReference type="PROSITE" id="PS00455">
    <property type="entry name" value="AMP_BINDING"/>
    <property type="match status" value="1"/>
</dbReference>
<dbReference type="GO" id="GO:0031177">
    <property type="term" value="F:phosphopantetheine binding"/>
    <property type="evidence" value="ECO:0007669"/>
    <property type="project" value="InterPro"/>
</dbReference>
<dbReference type="InterPro" id="IPR010071">
    <property type="entry name" value="AA_adenyl_dom"/>
</dbReference>
<dbReference type="GO" id="GO:0008610">
    <property type="term" value="P:lipid biosynthetic process"/>
    <property type="evidence" value="ECO:0007669"/>
    <property type="project" value="UniProtKB-ARBA"/>
</dbReference>
<dbReference type="InterPro" id="IPR000873">
    <property type="entry name" value="AMP-dep_synth/lig_dom"/>
</dbReference>
<sequence length="1560" mass="166749">MGNSSVDSVFRALSAAQLEIWSAMRSGGDRRRFAMACAVEIQGRVNPEQLAEALRQVVAEAPGLHTRIRPAETGPGRLAVSTDDWRPVLVDVSPEPDPEAATQAWIARRQRQPFDPAKGPLVDVALIRLSGRRWTVYLGYHHLVLDPAGADLVVRRCARVYAALAAGEPVSGSPFGAENDPVELPGTPAVDWLADPPRAVALADGADVPGAEGTGRSALDRPPADAGSPGLLTAVLAAYVARMRDVDDVLVGVALGGRNTPFDKLVPATMERTAPVPLRLSGTVTWAETIAEATTRIQELRLHRDTRWAEVWRAATGRDGGMYTVPAVKLRQVGGPLLLGDCHALVRHLRTAATDDIALCGQIGTDGSLEFGVEASPWRVSGTVLDDHRDRLAALLADALAHPDRPVLDAPLLTARDRDRTRRWQGRTVEVPEVTVPELFARQVAADPDAIAVEQGDVELTYGELDARAARLAGALGERGVAPGARLGVLQRRSIDLVVTLLAIARAGAVAVPLDRRSPVARLRAMLSGVGATLLLVDESTAGHEVTGDQDVLVVTGDRPERPATVATGAHDPGAPLYVMHTSGSTGRPKGVVATHRNVVAFALDSAWRAPAHRAVLFHSSHAFDAATYEMWMPLLTGGRVVVAEADLDAVSLRGLAGGGRITAMFLTTGLFNALAEGDPGCFAGLREVWTGGNVTSPQAVARVARACPDLVLHNVYGPTEATTFATFHRVAHARPDAALPIGAPMDNTLVHVLDRRLRPLPPGATGTLHVGGAGVAAGYDGQPELTRERFLPDPSGGPGSVMYDTGDLARWDENGELTFHGRADDQVKIHGFRIEPGEIEAVLATHPSVSQAVVLAQVFADAGGRIEGFVVPADPGGPPEERSLREYLAQRLADYMVPERITVISEVPLTPNGKIDHARLASRALPLPATAPSDTERVLAQLWADLLDVTDVPRDGSFWKLGGHSLLGVKLIQRIRRRFDVELRLRDLFGNPRLADLAGVVDAALGARERPAERERVELAASSFQQRIWLAQQLSTEPALYHVPLVWRLNGRLDPGRLAAAAALVVARHEVLHTTFVSRDGALRQVIGAPWAPEVRHEHAEDDATLAGLLRDEAERPFDLTAGPLLRLGIVGTPSGDVLTLTVHHIVFDVTSAGILLAELDHHYRDGHADLPPATGYRALLQAQPVVDDTALRRRVETLRGAPHRLAVPPPEVARPHRVVPFALPDHLVPRLRAVQEENGMSWFMVASAALAGVLHRWTGDTDVTFGFPTDLRADDLAGVVGPCLNMVVVRSRCDQATTVADLLAATRDGVLEAIDDRHVPFESVVDALNPPREAGAVPYLDVAVGPEVRAATPPVLGGHPLTPMATAPASTVGKFTVILSLTSDGDRLTGLVSYRGDRVAAPVGDRLPDLLVTMLEVLLTDRDRRVATVELDLPAPGGPARRAPETVASAPNDTGDLETRVAAIWSSVLAVERVGSLDNFFDLGGNSLKLVALHARLCNEFDLELPLQRLFENATVRGMAGFLADGRDREPVSVGARTEAGDRGAARRAHLRRAARGR</sequence>
<reference evidence="6 7" key="1">
    <citation type="submission" date="2016-12" db="EMBL/GenBank/DDBJ databases">
        <title>The draft genome sequence of Actinophytocola xinjiangensis.</title>
        <authorList>
            <person name="Wang W."/>
            <person name="Yuan L."/>
        </authorList>
    </citation>
    <scope>NUCLEOTIDE SEQUENCE [LARGE SCALE GENOMIC DNA]</scope>
    <source>
        <strain evidence="6 7">CGMCC 4.4663</strain>
    </source>
</reference>
<keyword evidence="7" id="KW-1185">Reference proteome</keyword>
<dbReference type="RefSeq" id="WP_075131318.1">
    <property type="nucleotide sequence ID" value="NZ_MSIF01000001.1"/>
</dbReference>
<dbReference type="Gene3D" id="3.30.559.30">
    <property type="entry name" value="Nonribosomal peptide synthetase, condensation domain"/>
    <property type="match status" value="2"/>
</dbReference>
<dbReference type="PROSITE" id="PS00012">
    <property type="entry name" value="PHOSPHOPANTETHEINE"/>
    <property type="match status" value="1"/>
</dbReference>
<dbReference type="InterPro" id="IPR006162">
    <property type="entry name" value="Ppantetheine_attach_site"/>
</dbReference>
<evidence type="ECO:0000313" key="6">
    <source>
        <dbReference type="EMBL" id="OLF14370.1"/>
    </source>
</evidence>
<dbReference type="SMART" id="SM00823">
    <property type="entry name" value="PKS_PP"/>
    <property type="match status" value="2"/>
</dbReference>
<feature type="region of interest" description="Disordered" evidence="4">
    <location>
        <begin position="1435"/>
        <end position="1455"/>
    </location>
</feature>
<gene>
    <name evidence="6" type="ORF">BLA60_04380</name>
</gene>
<dbReference type="PROSITE" id="PS50075">
    <property type="entry name" value="CARRIER"/>
    <property type="match status" value="2"/>
</dbReference>
<dbReference type="Pfam" id="PF00668">
    <property type="entry name" value="Condensation"/>
    <property type="match status" value="2"/>
</dbReference>
<organism evidence="6 7">
    <name type="scientific">Actinophytocola xinjiangensis</name>
    <dbReference type="NCBI Taxonomy" id="485602"/>
    <lineage>
        <taxon>Bacteria</taxon>
        <taxon>Bacillati</taxon>
        <taxon>Actinomycetota</taxon>
        <taxon>Actinomycetes</taxon>
        <taxon>Pseudonocardiales</taxon>
        <taxon>Pseudonocardiaceae</taxon>
    </lineage>
</organism>
<dbReference type="InterPro" id="IPR009081">
    <property type="entry name" value="PP-bd_ACP"/>
</dbReference>
<evidence type="ECO:0000313" key="7">
    <source>
        <dbReference type="Proteomes" id="UP000185696"/>
    </source>
</evidence>
<dbReference type="GO" id="GO:0043041">
    <property type="term" value="P:amino acid activation for nonribosomal peptide biosynthetic process"/>
    <property type="evidence" value="ECO:0007669"/>
    <property type="project" value="TreeGrafter"/>
</dbReference>
<dbReference type="InterPro" id="IPR036736">
    <property type="entry name" value="ACP-like_sf"/>
</dbReference>
<dbReference type="InterPro" id="IPR001242">
    <property type="entry name" value="Condensation_dom"/>
</dbReference>
<dbReference type="GO" id="GO:0005737">
    <property type="term" value="C:cytoplasm"/>
    <property type="evidence" value="ECO:0007669"/>
    <property type="project" value="TreeGrafter"/>
</dbReference>
<proteinExistence type="predicted"/>
<dbReference type="SUPFAM" id="SSF47336">
    <property type="entry name" value="ACP-like"/>
    <property type="match status" value="2"/>
</dbReference>
<comment type="cofactor">
    <cofactor evidence="1">
        <name>pantetheine 4'-phosphate</name>
        <dbReference type="ChEBI" id="CHEBI:47942"/>
    </cofactor>
</comment>
<dbReference type="SUPFAM" id="SSF56801">
    <property type="entry name" value="Acetyl-CoA synthetase-like"/>
    <property type="match status" value="1"/>
</dbReference>
<keyword evidence="3" id="KW-0597">Phosphoprotein</keyword>
<dbReference type="EMBL" id="MSIF01000001">
    <property type="protein sequence ID" value="OLF14370.1"/>
    <property type="molecule type" value="Genomic_DNA"/>
</dbReference>
<name>A0A7Z0WSA1_9PSEU</name>
<dbReference type="Pfam" id="PF00501">
    <property type="entry name" value="AMP-binding"/>
    <property type="match status" value="1"/>
</dbReference>
<keyword evidence="2" id="KW-0596">Phosphopantetheine</keyword>
<comment type="caution">
    <text evidence="6">The sequence shown here is derived from an EMBL/GenBank/DDBJ whole genome shotgun (WGS) entry which is preliminary data.</text>
</comment>
<dbReference type="InterPro" id="IPR045851">
    <property type="entry name" value="AMP-bd_C_sf"/>
</dbReference>
<protein>
    <recommendedName>
        <fullName evidence="5">Carrier domain-containing protein</fullName>
    </recommendedName>
</protein>
<evidence type="ECO:0000256" key="3">
    <source>
        <dbReference type="ARBA" id="ARBA00022553"/>
    </source>
</evidence>
<dbReference type="PANTHER" id="PTHR45527">
    <property type="entry name" value="NONRIBOSOMAL PEPTIDE SYNTHETASE"/>
    <property type="match status" value="1"/>
</dbReference>
<evidence type="ECO:0000256" key="4">
    <source>
        <dbReference type="SAM" id="MobiDB-lite"/>
    </source>
</evidence>